<organism evidence="1">
    <name type="scientific">marine metagenome</name>
    <dbReference type="NCBI Taxonomy" id="408172"/>
    <lineage>
        <taxon>unclassified sequences</taxon>
        <taxon>metagenomes</taxon>
        <taxon>ecological metagenomes</taxon>
    </lineage>
</organism>
<gene>
    <name evidence="1" type="ORF">METZ01_LOCUS258524</name>
</gene>
<dbReference type="EMBL" id="UINC01071050">
    <property type="protein sequence ID" value="SVC05670.1"/>
    <property type="molecule type" value="Genomic_DNA"/>
</dbReference>
<protein>
    <submittedName>
        <fullName evidence="1">Uncharacterized protein</fullName>
    </submittedName>
</protein>
<feature type="non-terminal residue" evidence="1">
    <location>
        <position position="32"/>
    </location>
</feature>
<evidence type="ECO:0000313" key="1">
    <source>
        <dbReference type="EMBL" id="SVC05670.1"/>
    </source>
</evidence>
<reference evidence="1" key="1">
    <citation type="submission" date="2018-05" db="EMBL/GenBank/DDBJ databases">
        <authorList>
            <person name="Lanie J.A."/>
            <person name="Ng W.-L."/>
            <person name="Kazmierczak K.M."/>
            <person name="Andrzejewski T.M."/>
            <person name="Davidsen T.M."/>
            <person name="Wayne K.J."/>
            <person name="Tettelin H."/>
            <person name="Glass J.I."/>
            <person name="Rusch D."/>
            <person name="Podicherti R."/>
            <person name="Tsui H.-C.T."/>
            <person name="Winkler M.E."/>
        </authorList>
    </citation>
    <scope>NUCLEOTIDE SEQUENCE</scope>
</reference>
<accession>A0A382J0X1</accession>
<name>A0A382J0X1_9ZZZZ</name>
<sequence>MFAEEVGDLQVGFPTKSIGVSVLTVIAFTSAL</sequence>
<dbReference type="AlphaFoldDB" id="A0A382J0X1"/>
<proteinExistence type="predicted"/>